<feature type="transmembrane region" description="Helical" evidence="1">
    <location>
        <begin position="54"/>
        <end position="73"/>
    </location>
</feature>
<organism evidence="2 3">
    <name type="scientific">Catenulispora pinistramenti</name>
    <dbReference type="NCBI Taxonomy" id="2705254"/>
    <lineage>
        <taxon>Bacteria</taxon>
        <taxon>Bacillati</taxon>
        <taxon>Actinomycetota</taxon>
        <taxon>Actinomycetes</taxon>
        <taxon>Catenulisporales</taxon>
        <taxon>Catenulisporaceae</taxon>
        <taxon>Catenulispora</taxon>
    </lineage>
</organism>
<feature type="transmembrane region" description="Helical" evidence="1">
    <location>
        <begin position="85"/>
        <end position="104"/>
    </location>
</feature>
<keyword evidence="1" id="KW-1133">Transmembrane helix</keyword>
<reference evidence="2 3" key="1">
    <citation type="submission" date="2020-02" db="EMBL/GenBank/DDBJ databases">
        <title>Acidophilic actinobacteria isolated from forest soil.</title>
        <authorList>
            <person name="Golinska P."/>
        </authorList>
    </citation>
    <scope>NUCLEOTIDE SEQUENCE [LARGE SCALE GENOMIC DNA]</scope>
    <source>
        <strain evidence="2 3">NL8</strain>
    </source>
</reference>
<keyword evidence="1" id="KW-0812">Transmembrane</keyword>
<comment type="caution">
    <text evidence="2">The sequence shown here is derived from an EMBL/GenBank/DDBJ whole genome shotgun (WGS) entry which is preliminary data.</text>
</comment>
<evidence type="ECO:0000313" key="3">
    <source>
        <dbReference type="Proteomes" id="UP000730482"/>
    </source>
</evidence>
<sequence length="159" mass="17195">MLNSTPDHADPATTARSRRGLSRRAVRIVFACGGLYFGWRWAFGAHGPAWRHALQVLVTMLLLVTVAELVRWLRGRRGGRQPGGFPVRALVGAKLVLVAVALGVEYLLHRWVSADSAQLVVGVGLGVAIAVIGPVLHRRHNRPGAQLRVPVPALDRGDV</sequence>
<keyword evidence="1" id="KW-0472">Membrane</keyword>
<dbReference type="Proteomes" id="UP000730482">
    <property type="component" value="Unassembled WGS sequence"/>
</dbReference>
<evidence type="ECO:0000313" key="2">
    <source>
        <dbReference type="EMBL" id="MBS2545910.1"/>
    </source>
</evidence>
<accession>A0ABS5KIS1</accession>
<protein>
    <submittedName>
        <fullName evidence="2">Uncharacterized protein</fullName>
    </submittedName>
</protein>
<name>A0ABS5KIS1_9ACTN</name>
<feature type="transmembrane region" description="Helical" evidence="1">
    <location>
        <begin position="116"/>
        <end position="136"/>
    </location>
</feature>
<gene>
    <name evidence="2" type="ORF">KGQ19_03415</name>
</gene>
<keyword evidence="3" id="KW-1185">Reference proteome</keyword>
<dbReference type="RefSeq" id="WP_212007563.1">
    <property type="nucleotide sequence ID" value="NZ_JAAFYZ010000007.1"/>
</dbReference>
<dbReference type="EMBL" id="JAAFYZ010000007">
    <property type="protein sequence ID" value="MBS2545910.1"/>
    <property type="molecule type" value="Genomic_DNA"/>
</dbReference>
<evidence type="ECO:0000256" key="1">
    <source>
        <dbReference type="SAM" id="Phobius"/>
    </source>
</evidence>
<feature type="transmembrane region" description="Helical" evidence="1">
    <location>
        <begin position="25"/>
        <end position="42"/>
    </location>
</feature>
<proteinExistence type="predicted"/>